<evidence type="ECO:0000313" key="2">
    <source>
        <dbReference type="Proteomes" id="UP001162501"/>
    </source>
</evidence>
<protein>
    <submittedName>
        <fullName evidence="1">Uncharacterized protein</fullName>
    </submittedName>
</protein>
<dbReference type="EMBL" id="OX596115">
    <property type="protein sequence ID" value="CAI9707989.1"/>
    <property type="molecule type" value="Genomic_DNA"/>
</dbReference>
<gene>
    <name evidence="1" type="ORF">MRATA1EN3_LOCUS19202</name>
</gene>
<proteinExistence type="predicted"/>
<reference evidence="1" key="1">
    <citation type="submission" date="2023-05" db="EMBL/GenBank/DDBJ databases">
        <authorList>
            <consortium name="ELIXIR-Norway"/>
        </authorList>
    </citation>
    <scope>NUCLEOTIDE SEQUENCE</scope>
</reference>
<sequence>MNRLHLPSVEVTSAQAESSGEALPPQRQRAWSPPPGASCTGVLSRTAVLSAVPPKRGSQLDPPDPPGEVHSVPRVRQCALVYWHLPPPRPVLKTVLNLVSTKHFPATCQHDRTKGCASSGPCVLATPQTAARSKEGLRAGRAATSSSDLHLRPAPGPHERNQKPPGSTQG</sequence>
<evidence type="ECO:0000313" key="1">
    <source>
        <dbReference type="EMBL" id="CAI9707989.1"/>
    </source>
</evidence>
<accession>A0ACB0F532</accession>
<dbReference type="Proteomes" id="UP001162501">
    <property type="component" value="Chromosome 31"/>
</dbReference>
<organism evidence="1 2">
    <name type="scientific">Rangifer tarandus platyrhynchus</name>
    <name type="common">Svalbard reindeer</name>
    <dbReference type="NCBI Taxonomy" id="3082113"/>
    <lineage>
        <taxon>Eukaryota</taxon>
        <taxon>Metazoa</taxon>
        <taxon>Chordata</taxon>
        <taxon>Craniata</taxon>
        <taxon>Vertebrata</taxon>
        <taxon>Euteleostomi</taxon>
        <taxon>Mammalia</taxon>
        <taxon>Eutheria</taxon>
        <taxon>Laurasiatheria</taxon>
        <taxon>Artiodactyla</taxon>
        <taxon>Ruminantia</taxon>
        <taxon>Pecora</taxon>
        <taxon>Cervidae</taxon>
        <taxon>Odocoileinae</taxon>
        <taxon>Rangifer</taxon>
    </lineage>
</organism>
<name>A0ACB0F532_RANTA</name>